<comment type="subunit">
    <text evidence="6">Homodimer.</text>
</comment>
<proteinExistence type="inferred from homology"/>
<feature type="domain" description="Thiamine pyrophosphate enzyme TPP-binding" evidence="7">
    <location>
        <begin position="422"/>
        <end position="535"/>
    </location>
</feature>
<dbReference type="GO" id="GO:0070204">
    <property type="term" value="F:2-succinyl-5-enolpyruvyl-6-hydroxy-3-cyclohexene-1-carboxylic-acid synthase activity"/>
    <property type="evidence" value="ECO:0007669"/>
    <property type="project" value="UniProtKB-UniRule"/>
</dbReference>
<keyword evidence="4 6" id="KW-0786">Thiamine pyrophosphate</keyword>
<comment type="cofactor">
    <cofactor evidence="6">
        <name>Mg(2+)</name>
        <dbReference type="ChEBI" id="CHEBI:18420"/>
    </cofactor>
    <cofactor evidence="6">
        <name>Mn(2+)</name>
        <dbReference type="ChEBI" id="CHEBI:29035"/>
    </cofactor>
</comment>
<evidence type="ECO:0000313" key="11">
    <source>
        <dbReference type="Proteomes" id="UP000050454"/>
    </source>
</evidence>
<evidence type="ECO:0000259" key="7">
    <source>
        <dbReference type="Pfam" id="PF02775"/>
    </source>
</evidence>
<comment type="cofactor">
    <cofactor evidence="6">
        <name>thiamine diphosphate</name>
        <dbReference type="ChEBI" id="CHEBI:58937"/>
    </cofactor>
    <text evidence="6">Binds 1 thiamine pyrophosphate per subunit.</text>
</comment>
<comment type="pathway">
    <text evidence="6">Quinol/quinone metabolism; menaquinone biosynthesis.</text>
</comment>
<dbReference type="PATRIC" id="fig|1605367.3.peg.1955"/>
<dbReference type="UniPathway" id="UPA01057">
    <property type="reaction ID" value="UER00164"/>
</dbReference>
<protein>
    <recommendedName>
        <fullName evidence="6">2-succinyl-5-enolpyruvyl-6-hydroxy-3-cyclohexene-1-carboxylate synthase</fullName>
        <shortName evidence="6">SEPHCHC synthase</shortName>
        <ecNumber evidence="6">2.2.1.9</ecNumber>
    </recommendedName>
    <alternativeName>
        <fullName evidence="6">Menaquinone biosynthesis protein MenD</fullName>
    </alternativeName>
</protein>
<evidence type="ECO:0000256" key="3">
    <source>
        <dbReference type="ARBA" id="ARBA00022842"/>
    </source>
</evidence>
<dbReference type="PANTHER" id="PTHR42916">
    <property type="entry name" value="2-SUCCINYL-5-ENOLPYRUVYL-6-HYDROXY-3-CYCLOHEXENE-1-CARBOXYLATE SYNTHASE"/>
    <property type="match status" value="1"/>
</dbReference>
<dbReference type="Gene3D" id="3.40.50.970">
    <property type="match status" value="2"/>
</dbReference>
<evidence type="ECO:0000313" key="10">
    <source>
        <dbReference type="EMBL" id="KPM49592.1"/>
    </source>
</evidence>
<dbReference type="GO" id="GO:0009234">
    <property type="term" value="P:menaquinone biosynthetic process"/>
    <property type="evidence" value="ECO:0007669"/>
    <property type="project" value="UniProtKB-UniRule"/>
</dbReference>
<reference evidence="10 11" key="1">
    <citation type="submission" date="2015-07" db="EMBL/GenBank/DDBJ databases">
        <title>The draft genome sequence of Leadbetterella sp. JN14-9.</title>
        <authorList>
            <person name="Liu Y."/>
            <person name="Du J."/>
            <person name="Shao Z."/>
        </authorList>
    </citation>
    <scope>NUCLEOTIDE SEQUENCE [LARGE SCALE GENOMIC DNA]</scope>
    <source>
        <strain evidence="10 11">JN14-9</strain>
    </source>
</reference>
<evidence type="ECO:0000256" key="6">
    <source>
        <dbReference type="HAMAP-Rule" id="MF_01659"/>
    </source>
</evidence>
<dbReference type="CDD" id="cd07037">
    <property type="entry name" value="TPP_PYR_MenD"/>
    <property type="match status" value="1"/>
</dbReference>
<dbReference type="GO" id="GO:0030976">
    <property type="term" value="F:thiamine pyrophosphate binding"/>
    <property type="evidence" value="ECO:0007669"/>
    <property type="project" value="UniProtKB-UniRule"/>
</dbReference>
<dbReference type="InterPro" id="IPR029061">
    <property type="entry name" value="THDP-binding"/>
</dbReference>
<dbReference type="Pfam" id="PF16582">
    <property type="entry name" value="TPP_enzyme_M_2"/>
    <property type="match status" value="1"/>
</dbReference>
<comment type="similarity">
    <text evidence="6">Belongs to the TPP enzyme family. MenD subfamily.</text>
</comment>
<dbReference type="SUPFAM" id="SSF52518">
    <property type="entry name" value="Thiamin diphosphate-binding fold (THDP-binding)"/>
    <property type="match status" value="2"/>
</dbReference>
<dbReference type="Pfam" id="PF02775">
    <property type="entry name" value="TPP_enzyme_C"/>
    <property type="match status" value="1"/>
</dbReference>
<dbReference type="AlphaFoldDB" id="A0A0P7CAC3"/>
<dbReference type="NCBIfam" id="TIGR00173">
    <property type="entry name" value="menD"/>
    <property type="match status" value="1"/>
</dbReference>
<dbReference type="CDD" id="cd02009">
    <property type="entry name" value="TPP_SHCHC_synthase"/>
    <property type="match status" value="1"/>
</dbReference>
<keyword evidence="5 6" id="KW-0464">Manganese</keyword>
<evidence type="ECO:0000256" key="2">
    <source>
        <dbReference type="ARBA" id="ARBA00022723"/>
    </source>
</evidence>
<dbReference type="GO" id="GO:0000287">
    <property type="term" value="F:magnesium ion binding"/>
    <property type="evidence" value="ECO:0007669"/>
    <property type="project" value="UniProtKB-UniRule"/>
</dbReference>
<dbReference type="HAMAP" id="MF_01659">
    <property type="entry name" value="MenD"/>
    <property type="match status" value="1"/>
</dbReference>
<dbReference type="PANTHER" id="PTHR42916:SF1">
    <property type="entry name" value="PROTEIN PHYLLO, CHLOROPLASTIC"/>
    <property type="match status" value="1"/>
</dbReference>
<dbReference type="PIRSF" id="PIRSF004983">
    <property type="entry name" value="MenD"/>
    <property type="match status" value="1"/>
</dbReference>
<gene>
    <name evidence="6" type="primary">menD</name>
    <name evidence="10" type="ORF">AFM12_03050</name>
</gene>
<dbReference type="InterPro" id="IPR011766">
    <property type="entry name" value="TPP_enzyme_TPP-bd"/>
</dbReference>
<feature type="domain" description="Thiamine pyrophosphate enzyme N-terminal TPP-binding" evidence="8">
    <location>
        <begin position="9"/>
        <end position="114"/>
    </location>
</feature>
<name>A0A0P7CAC3_9BACT</name>
<comment type="function">
    <text evidence="6">Catalyzes the thiamine diphosphate-dependent decarboxylation of 2-oxoglutarate and the subsequent addition of the resulting succinic semialdehyde-thiamine pyrophosphate anion to isochorismate to yield 2-succinyl-5-enolpyruvyl-6-hydroxy-3-cyclohexene-1-carboxylate (SEPHCHC).</text>
</comment>
<evidence type="ECO:0000256" key="5">
    <source>
        <dbReference type="ARBA" id="ARBA00023211"/>
    </source>
</evidence>
<dbReference type="Proteomes" id="UP000050454">
    <property type="component" value="Unassembled WGS sequence"/>
</dbReference>
<dbReference type="RefSeq" id="WP_055143797.1">
    <property type="nucleotide sequence ID" value="NZ_JXSZ01000005.1"/>
</dbReference>
<keyword evidence="6" id="KW-0474">Menaquinone biosynthesis</keyword>
<dbReference type="OrthoDB" id="9791859at2"/>
<keyword evidence="2 6" id="KW-0479">Metal-binding</keyword>
<dbReference type="Pfam" id="PF02776">
    <property type="entry name" value="TPP_enzyme_N"/>
    <property type="match status" value="1"/>
</dbReference>
<keyword evidence="11" id="KW-1185">Reference proteome</keyword>
<evidence type="ECO:0000256" key="4">
    <source>
        <dbReference type="ARBA" id="ARBA00023052"/>
    </source>
</evidence>
<comment type="pathway">
    <text evidence="6">Quinol/quinone metabolism; 1,4-dihydroxy-2-naphthoate biosynthesis; 1,4-dihydroxy-2-naphthoate from chorismate: step 2/7.</text>
</comment>
<keyword evidence="1 6" id="KW-0808">Transferase</keyword>
<dbReference type="EMBL" id="LGTQ01000005">
    <property type="protein sequence ID" value="KPM49592.1"/>
    <property type="molecule type" value="Genomic_DNA"/>
</dbReference>
<organism evidence="10 11">
    <name type="scientific">Jiulongibacter sediminis</name>
    <dbReference type="NCBI Taxonomy" id="1605367"/>
    <lineage>
        <taxon>Bacteria</taxon>
        <taxon>Pseudomonadati</taxon>
        <taxon>Bacteroidota</taxon>
        <taxon>Cytophagia</taxon>
        <taxon>Cytophagales</taxon>
        <taxon>Leadbetterellaceae</taxon>
        <taxon>Jiulongibacter</taxon>
    </lineage>
</organism>
<dbReference type="InterPro" id="IPR004433">
    <property type="entry name" value="MenaQ_synth_MenD"/>
</dbReference>
<accession>A0A0P7CAC3</accession>
<evidence type="ECO:0000259" key="8">
    <source>
        <dbReference type="Pfam" id="PF02776"/>
    </source>
</evidence>
<comment type="caution">
    <text evidence="10">The sequence shown here is derived from an EMBL/GenBank/DDBJ whole genome shotgun (WGS) entry which is preliminary data.</text>
</comment>
<evidence type="ECO:0000259" key="9">
    <source>
        <dbReference type="Pfam" id="PF16582"/>
    </source>
</evidence>
<keyword evidence="3 6" id="KW-0460">Magnesium</keyword>
<sequence>MDKLTPFRQLARLCLEKGVENVIISPGSRNALLTIAFSGQKGLSCFSISDERSAGYLAIGMALQTGKTTVLICTSGTAALNYAPAVAEAYFQEVPLLVLTADRPPEWIHQYDGQTIFQDNVYGKHVKEAFSWSSDLSDTKLREAESVSNKALNSTQRSPKGPVHINIPISEPFYPSRFEETDVNPWKVIEPKAFKPEIEGVSFLKALRRYPKRLLVVGQQHDEEVGKLASEFAGKFGFILVSDSISNISGGIKNQDHFLKKLSDKEKQTLCPDLLISTDMSLISKSLKLMLRGFDIQAHWHVQSNPAFIDPFRSLTKKVEITPLEFFQQTLNFDGLSNDENYQERWKSLEKKSSDSIRQYFEKPEFSEFHILRKLFHKIPEDCILHVGNSMSIRYVNALNSVLPSGCKVYCNRGTSGIDGCLSTAVGQALKTDKPVYCILGDVSFQYDKNALWNRYLPDNLKIIILNNSGGIIFNMIQGPSDQSSFEDYFKTMQPNRASYLAQEYGLDYFKITSPSEIEEGLRKFLTCHQKSILEIFTDYELNTLSYKKFFES</sequence>
<evidence type="ECO:0000256" key="1">
    <source>
        <dbReference type="ARBA" id="ARBA00022679"/>
    </source>
</evidence>
<dbReference type="STRING" id="1605367.AFM12_03050"/>
<dbReference type="UniPathway" id="UPA00079"/>
<dbReference type="InterPro" id="IPR012001">
    <property type="entry name" value="Thiamin_PyroP_enz_TPP-bd_dom"/>
</dbReference>
<dbReference type="Gene3D" id="3.40.50.1220">
    <property type="entry name" value="TPP-binding domain"/>
    <property type="match status" value="1"/>
</dbReference>
<dbReference type="InterPro" id="IPR032264">
    <property type="entry name" value="MenD_middle"/>
</dbReference>
<feature type="domain" description="Menaquinone biosynthesis protein MenD middle" evidence="9">
    <location>
        <begin position="212"/>
        <end position="386"/>
    </location>
</feature>
<dbReference type="EC" id="2.2.1.9" evidence="6"/>
<comment type="catalytic activity">
    <reaction evidence="6">
        <text>isochorismate + 2-oxoglutarate + H(+) = 5-enolpyruvoyl-6-hydroxy-2-succinyl-cyclohex-3-ene-1-carboxylate + CO2</text>
        <dbReference type="Rhea" id="RHEA:25593"/>
        <dbReference type="ChEBI" id="CHEBI:15378"/>
        <dbReference type="ChEBI" id="CHEBI:16526"/>
        <dbReference type="ChEBI" id="CHEBI:16810"/>
        <dbReference type="ChEBI" id="CHEBI:29780"/>
        <dbReference type="ChEBI" id="CHEBI:58818"/>
        <dbReference type="EC" id="2.2.1.9"/>
    </reaction>
</comment>
<dbReference type="GO" id="GO:0030145">
    <property type="term" value="F:manganese ion binding"/>
    <property type="evidence" value="ECO:0007669"/>
    <property type="project" value="UniProtKB-UniRule"/>
</dbReference>